<gene>
    <name evidence="2" type="ORF">D5R40_03050</name>
</gene>
<reference evidence="2 3" key="1">
    <citation type="journal article" date="2018" name="ACS Chem. Biol.">
        <title>Ketoreductase domain dysfunction expands chemodiversity: malyngamide biosynthesis in the cyanobacterium Okeania hirsuta.</title>
        <authorList>
            <person name="Moss N.A."/>
            <person name="Leao T."/>
            <person name="Rankin M."/>
            <person name="McCullough T.M."/>
            <person name="Qu P."/>
            <person name="Korobeynikov A."/>
            <person name="Smith J.L."/>
            <person name="Gerwick L."/>
            <person name="Gerwick W.H."/>
        </authorList>
    </citation>
    <scope>NUCLEOTIDE SEQUENCE [LARGE SCALE GENOMIC DNA]</scope>
    <source>
        <strain evidence="2 3">PAB10Feb10-1</strain>
    </source>
</reference>
<dbReference type="GO" id="GO:0030288">
    <property type="term" value="C:outer membrane-bounded periplasmic space"/>
    <property type="evidence" value="ECO:0007669"/>
    <property type="project" value="TreeGrafter"/>
</dbReference>
<dbReference type="OrthoDB" id="7915178at2"/>
<dbReference type="Gene3D" id="1.25.40.620">
    <property type="match status" value="1"/>
</dbReference>
<accession>A0A3N6PGB9</accession>
<dbReference type="GO" id="GO:0046906">
    <property type="term" value="F:tetrapyrrole binding"/>
    <property type="evidence" value="ECO:0007669"/>
    <property type="project" value="TreeGrafter"/>
</dbReference>
<evidence type="ECO:0000313" key="3">
    <source>
        <dbReference type="Proteomes" id="UP000269154"/>
    </source>
</evidence>
<name>A0A3N6PGB9_9CYAN</name>
<sequence>MSNLRLNESLRVILSDFLSLCNGLNIDELHKIFSKLHHKNKGLTLLKEIRDILEQDKNQKINISPTYPLPELSILPISIPPIELPIDRQVPQKPEETTILEPNFDPEIYGKLEDFLQKKKWKEADLETMRLMIEIADSIESSNHVPKNRDLITRLDSEDIQKIPDEALKIMDKLWFEYSNGNFGFSVKAKIWCKCKGRPGEFNFSIYKNKFAKYIGWYDGRKWIERYDDFNFSSEAKPGHLPSLSFPDQKNYQINRIRWKETFEVLLPRFFNCGLI</sequence>
<dbReference type="PANTHER" id="PTHR34800:SF1">
    <property type="entry name" value="TETRAPYRROLE-BINDING PROTEIN, CHLOROPLASTIC"/>
    <property type="match status" value="1"/>
</dbReference>
<evidence type="ECO:0000313" key="2">
    <source>
        <dbReference type="EMBL" id="RQH55313.1"/>
    </source>
</evidence>
<dbReference type="PANTHER" id="PTHR34800">
    <property type="entry name" value="TETRAPYRROLE-BINDING PROTEIN, CHLOROPLASTIC"/>
    <property type="match status" value="1"/>
</dbReference>
<dbReference type="Proteomes" id="UP000269154">
    <property type="component" value="Unassembled WGS sequence"/>
</dbReference>
<dbReference type="InterPro" id="IPR008629">
    <property type="entry name" value="GUN4-like"/>
</dbReference>
<proteinExistence type="predicted"/>
<dbReference type="Gene3D" id="1.10.10.1770">
    <property type="entry name" value="Gun4-like"/>
    <property type="match status" value="1"/>
</dbReference>
<dbReference type="AlphaFoldDB" id="A0A3N6PGB9"/>
<feature type="domain" description="GUN4-like" evidence="1">
    <location>
        <begin position="108"/>
        <end position="244"/>
    </location>
</feature>
<dbReference type="InterPro" id="IPR037215">
    <property type="entry name" value="GUN4-like_sf"/>
</dbReference>
<protein>
    <recommendedName>
        <fullName evidence="1">GUN4-like domain-containing protein</fullName>
    </recommendedName>
</protein>
<dbReference type="SUPFAM" id="SSF140869">
    <property type="entry name" value="GUN4-like"/>
    <property type="match status" value="1"/>
</dbReference>
<dbReference type="Pfam" id="PF05419">
    <property type="entry name" value="GUN4"/>
    <property type="match status" value="1"/>
</dbReference>
<dbReference type="CDD" id="cd16383">
    <property type="entry name" value="GUN4"/>
    <property type="match status" value="1"/>
</dbReference>
<evidence type="ECO:0000259" key="1">
    <source>
        <dbReference type="Pfam" id="PF05419"/>
    </source>
</evidence>
<organism evidence="2 3">
    <name type="scientific">Okeania hirsuta</name>
    <dbReference type="NCBI Taxonomy" id="1458930"/>
    <lineage>
        <taxon>Bacteria</taxon>
        <taxon>Bacillati</taxon>
        <taxon>Cyanobacteriota</taxon>
        <taxon>Cyanophyceae</taxon>
        <taxon>Oscillatoriophycideae</taxon>
        <taxon>Oscillatoriales</taxon>
        <taxon>Microcoleaceae</taxon>
        <taxon>Okeania</taxon>
    </lineage>
</organism>
<keyword evidence="3" id="KW-1185">Reference proteome</keyword>
<comment type="caution">
    <text evidence="2">The sequence shown here is derived from an EMBL/GenBank/DDBJ whole genome shotgun (WGS) entry which is preliminary data.</text>
</comment>
<dbReference type="EMBL" id="RCBY01000009">
    <property type="protein sequence ID" value="RQH55313.1"/>
    <property type="molecule type" value="Genomic_DNA"/>
</dbReference>